<dbReference type="PANTHER" id="PTHR46300:SF2">
    <property type="entry name" value="CYTOCHROME P450 MONOOXYGENASE ALNH-RELATED"/>
    <property type="match status" value="1"/>
</dbReference>
<comment type="subcellular location">
    <subcellularLocation>
        <location evidence="2">Membrane</location>
    </subcellularLocation>
</comment>
<protein>
    <submittedName>
        <fullName evidence="13">Cytochrome P450</fullName>
    </submittedName>
</protein>
<dbReference type="GO" id="GO:0005506">
    <property type="term" value="F:iron ion binding"/>
    <property type="evidence" value="ECO:0007669"/>
    <property type="project" value="InterPro"/>
</dbReference>
<dbReference type="GO" id="GO:0020037">
    <property type="term" value="F:heme binding"/>
    <property type="evidence" value="ECO:0007669"/>
    <property type="project" value="InterPro"/>
</dbReference>
<dbReference type="AlphaFoldDB" id="A0A165GTL9"/>
<dbReference type="OrthoDB" id="2789670at2759"/>
<evidence type="ECO:0000313" key="13">
    <source>
        <dbReference type="EMBL" id="KZT58459.1"/>
    </source>
</evidence>
<evidence type="ECO:0000256" key="12">
    <source>
        <dbReference type="ARBA" id="ARBA00023136"/>
    </source>
</evidence>
<dbReference type="GO" id="GO:0016705">
    <property type="term" value="F:oxidoreductase activity, acting on paired donors, with incorporation or reduction of molecular oxygen"/>
    <property type="evidence" value="ECO:0007669"/>
    <property type="project" value="InterPro"/>
</dbReference>
<evidence type="ECO:0000313" key="14">
    <source>
        <dbReference type="Proteomes" id="UP000076842"/>
    </source>
</evidence>
<dbReference type="InterPro" id="IPR002401">
    <property type="entry name" value="Cyt_P450_E_grp-I"/>
</dbReference>
<keyword evidence="6" id="KW-0812">Transmembrane</keyword>
<keyword evidence="12" id="KW-0472">Membrane</keyword>
<keyword evidence="10" id="KW-0408">Iron</keyword>
<dbReference type="InterPro" id="IPR036396">
    <property type="entry name" value="Cyt_P450_sf"/>
</dbReference>
<comment type="similarity">
    <text evidence="4">Belongs to the cytochrome P450 family.</text>
</comment>
<evidence type="ECO:0000256" key="7">
    <source>
        <dbReference type="ARBA" id="ARBA00022723"/>
    </source>
</evidence>
<dbReference type="Pfam" id="PF00067">
    <property type="entry name" value="p450"/>
    <property type="match status" value="1"/>
</dbReference>
<evidence type="ECO:0000256" key="9">
    <source>
        <dbReference type="ARBA" id="ARBA00023002"/>
    </source>
</evidence>
<dbReference type="EMBL" id="KV423951">
    <property type="protein sequence ID" value="KZT58459.1"/>
    <property type="molecule type" value="Genomic_DNA"/>
</dbReference>
<dbReference type="SUPFAM" id="SSF48264">
    <property type="entry name" value="Cytochrome P450"/>
    <property type="match status" value="1"/>
</dbReference>
<dbReference type="PRINTS" id="PR00463">
    <property type="entry name" value="EP450I"/>
</dbReference>
<keyword evidence="5" id="KW-0349">Heme</keyword>
<name>A0A165GTL9_9BASI</name>
<keyword evidence="8" id="KW-1133">Transmembrane helix</keyword>
<dbReference type="InParanoid" id="A0A165GTL9"/>
<dbReference type="Proteomes" id="UP000076842">
    <property type="component" value="Unassembled WGS sequence"/>
</dbReference>
<dbReference type="GO" id="GO:0016020">
    <property type="term" value="C:membrane"/>
    <property type="evidence" value="ECO:0007669"/>
    <property type="project" value="UniProtKB-SubCell"/>
</dbReference>
<accession>A0A165GTL9</accession>
<evidence type="ECO:0000256" key="3">
    <source>
        <dbReference type="ARBA" id="ARBA00005179"/>
    </source>
</evidence>
<keyword evidence="7" id="KW-0479">Metal-binding</keyword>
<evidence type="ECO:0000256" key="10">
    <source>
        <dbReference type="ARBA" id="ARBA00023004"/>
    </source>
</evidence>
<sequence>MRACMPQKSIVDTLPFLAPLSKRVKWFRKQSDDWFEETDEEGKRLYSGGAPGERWETLVQDLDINREKYGLSSHDAVWTTLSLFMAAQETTSTALRVFTLAMLNNPAVMKAAQRQLDSICGDRPPTFADKDKLPYIEAIIKETLRWKPGVPLSRLNRVSEVRPC</sequence>
<evidence type="ECO:0000256" key="5">
    <source>
        <dbReference type="ARBA" id="ARBA00022617"/>
    </source>
</evidence>
<dbReference type="InterPro" id="IPR050364">
    <property type="entry name" value="Cytochrome_P450_fung"/>
</dbReference>
<reference evidence="13 14" key="1">
    <citation type="journal article" date="2016" name="Mol. Biol. Evol.">
        <title>Comparative Genomics of Early-Diverging Mushroom-Forming Fungi Provides Insights into the Origins of Lignocellulose Decay Capabilities.</title>
        <authorList>
            <person name="Nagy L.G."/>
            <person name="Riley R."/>
            <person name="Tritt A."/>
            <person name="Adam C."/>
            <person name="Daum C."/>
            <person name="Floudas D."/>
            <person name="Sun H."/>
            <person name="Yadav J.S."/>
            <person name="Pangilinan J."/>
            <person name="Larsson K.H."/>
            <person name="Matsuura K."/>
            <person name="Barry K."/>
            <person name="Labutti K."/>
            <person name="Kuo R."/>
            <person name="Ohm R.A."/>
            <person name="Bhattacharya S.S."/>
            <person name="Shirouzu T."/>
            <person name="Yoshinaga Y."/>
            <person name="Martin F.M."/>
            <person name="Grigoriev I.V."/>
            <person name="Hibbett D.S."/>
        </authorList>
    </citation>
    <scope>NUCLEOTIDE SEQUENCE [LARGE SCALE GENOMIC DNA]</scope>
    <source>
        <strain evidence="13 14">HHB12733</strain>
    </source>
</reference>
<dbReference type="InterPro" id="IPR001128">
    <property type="entry name" value="Cyt_P450"/>
</dbReference>
<evidence type="ECO:0000256" key="11">
    <source>
        <dbReference type="ARBA" id="ARBA00023033"/>
    </source>
</evidence>
<keyword evidence="9" id="KW-0560">Oxidoreductase</keyword>
<evidence type="ECO:0000256" key="1">
    <source>
        <dbReference type="ARBA" id="ARBA00001971"/>
    </source>
</evidence>
<keyword evidence="14" id="KW-1185">Reference proteome</keyword>
<dbReference type="Gene3D" id="1.10.630.10">
    <property type="entry name" value="Cytochrome P450"/>
    <property type="match status" value="1"/>
</dbReference>
<keyword evidence="11" id="KW-0503">Monooxygenase</keyword>
<gene>
    <name evidence="13" type="ORF">CALCODRAFT_240562</name>
</gene>
<evidence type="ECO:0000256" key="8">
    <source>
        <dbReference type="ARBA" id="ARBA00022989"/>
    </source>
</evidence>
<dbReference type="GO" id="GO:0004497">
    <property type="term" value="F:monooxygenase activity"/>
    <property type="evidence" value="ECO:0007669"/>
    <property type="project" value="UniProtKB-KW"/>
</dbReference>
<evidence type="ECO:0000256" key="4">
    <source>
        <dbReference type="ARBA" id="ARBA00010617"/>
    </source>
</evidence>
<organism evidence="13 14">
    <name type="scientific">Calocera cornea HHB12733</name>
    <dbReference type="NCBI Taxonomy" id="1353952"/>
    <lineage>
        <taxon>Eukaryota</taxon>
        <taxon>Fungi</taxon>
        <taxon>Dikarya</taxon>
        <taxon>Basidiomycota</taxon>
        <taxon>Agaricomycotina</taxon>
        <taxon>Dacrymycetes</taxon>
        <taxon>Dacrymycetales</taxon>
        <taxon>Dacrymycetaceae</taxon>
        <taxon>Calocera</taxon>
    </lineage>
</organism>
<proteinExistence type="inferred from homology"/>
<evidence type="ECO:0000256" key="2">
    <source>
        <dbReference type="ARBA" id="ARBA00004370"/>
    </source>
</evidence>
<dbReference type="PANTHER" id="PTHR46300">
    <property type="entry name" value="P450, PUTATIVE (EUROFUNG)-RELATED-RELATED"/>
    <property type="match status" value="1"/>
</dbReference>
<comment type="pathway">
    <text evidence="3">Secondary metabolite biosynthesis.</text>
</comment>
<comment type="cofactor">
    <cofactor evidence="1">
        <name>heme</name>
        <dbReference type="ChEBI" id="CHEBI:30413"/>
    </cofactor>
</comment>
<dbReference type="STRING" id="1353952.A0A165GTL9"/>
<evidence type="ECO:0000256" key="6">
    <source>
        <dbReference type="ARBA" id="ARBA00022692"/>
    </source>
</evidence>